<name>A0ABQ9EVY2_TEGGR</name>
<dbReference type="Pfam" id="PF00036">
    <property type="entry name" value="EF-hand_1"/>
    <property type="match status" value="1"/>
</dbReference>
<dbReference type="PROSITE" id="PS50222">
    <property type="entry name" value="EF_HAND_2"/>
    <property type="match status" value="3"/>
</dbReference>
<evidence type="ECO:0000256" key="2">
    <source>
        <dbReference type="ARBA" id="ARBA00022837"/>
    </source>
</evidence>
<dbReference type="EMBL" id="JARBDR010000657">
    <property type="protein sequence ID" value="KAJ8309336.1"/>
    <property type="molecule type" value="Genomic_DNA"/>
</dbReference>
<evidence type="ECO:0000313" key="5">
    <source>
        <dbReference type="Proteomes" id="UP001217089"/>
    </source>
</evidence>
<accession>A0ABQ9EVY2</accession>
<organism evidence="4 5">
    <name type="scientific">Tegillarca granosa</name>
    <name type="common">Malaysian cockle</name>
    <name type="synonym">Anadara granosa</name>
    <dbReference type="NCBI Taxonomy" id="220873"/>
    <lineage>
        <taxon>Eukaryota</taxon>
        <taxon>Metazoa</taxon>
        <taxon>Spiralia</taxon>
        <taxon>Lophotrochozoa</taxon>
        <taxon>Mollusca</taxon>
        <taxon>Bivalvia</taxon>
        <taxon>Autobranchia</taxon>
        <taxon>Pteriomorphia</taxon>
        <taxon>Arcoida</taxon>
        <taxon>Arcoidea</taxon>
        <taxon>Arcidae</taxon>
        <taxon>Tegillarca</taxon>
    </lineage>
</organism>
<evidence type="ECO:0000259" key="3">
    <source>
        <dbReference type="PROSITE" id="PS50222"/>
    </source>
</evidence>
<dbReference type="SMART" id="SM00054">
    <property type="entry name" value="EFh"/>
    <property type="match status" value="3"/>
</dbReference>
<dbReference type="InterPro" id="IPR050230">
    <property type="entry name" value="CALM/Myosin/TropC-like"/>
</dbReference>
<dbReference type="PANTHER" id="PTHR23048:SF0">
    <property type="entry name" value="CALMODULIN LIKE 3"/>
    <property type="match status" value="1"/>
</dbReference>
<evidence type="ECO:0000256" key="1">
    <source>
        <dbReference type="ARBA" id="ARBA00022737"/>
    </source>
</evidence>
<dbReference type="Pfam" id="PF13499">
    <property type="entry name" value="EF-hand_7"/>
    <property type="match status" value="1"/>
</dbReference>
<dbReference type="PROSITE" id="PS00018">
    <property type="entry name" value="EF_HAND_1"/>
    <property type="match status" value="2"/>
</dbReference>
<keyword evidence="5" id="KW-1185">Reference proteome</keyword>
<keyword evidence="2" id="KW-0106">Calcium</keyword>
<dbReference type="SUPFAM" id="SSF47473">
    <property type="entry name" value="EF-hand"/>
    <property type="match status" value="1"/>
</dbReference>
<gene>
    <name evidence="4" type="ORF">KUTeg_014210</name>
</gene>
<dbReference type="InterPro" id="IPR011992">
    <property type="entry name" value="EF-hand-dom_pair"/>
</dbReference>
<dbReference type="PANTHER" id="PTHR23048">
    <property type="entry name" value="MYOSIN LIGHT CHAIN 1, 3"/>
    <property type="match status" value="1"/>
</dbReference>
<dbReference type="Proteomes" id="UP001217089">
    <property type="component" value="Unassembled WGS sequence"/>
</dbReference>
<comment type="caution">
    <text evidence="4">The sequence shown here is derived from an EMBL/GenBank/DDBJ whole genome shotgun (WGS) entry which is preliminary data.</text>
</comment>
<reference evidence="4 5" key="1">
    <citation type="submission" date="2022-12" db="EMBL/GenBank/DDBJ databases">
        <title>Chromosome-level genome of Tegillarca granosa.</title>
        <authorList>
            <person name="Kim J."/>
        </authorList>
    </citation>
    <scope>NUCLEOTIDE SEQUENCE [LARGE SCALE GENOMIC DNA]</scope>
    <source>
        <strain evidence="4">Teg-2019</strain>
        <tissue evidence="4">Adductor muscle</tissue>
    </source>
</reference>
<protein>
    <recommendedName>
        <fullName evidence="3">EF-hand domain-containing protein</fullName>
    </recommendedName>
</protein>
<sequence length="111" mass="12560">MRSLGSNPTHQELQKMIDEVDIDGNGTIEFDEFLQMMVSKMKDTDSDEEIREAFKVFDLDGNGVIGKHELRMVMMALGERLTEEEVDAMVQHADADGDGQVNYNGMYNKVI</sequence>
<dbReference type="CDD" id="cd00051">
    <property type="entry name" value="EFh"/>
    <property type="match status" value="2"/>
</dbReference>
<dbReference type="Gene3D" id="1.10.238.10">
    <property type="entry name" value="EF-hand"/>
    <property type="match status" value="2"/>
</dbReference>
<feature type="domain" description="EF-hand" evidence="3">
    <location>
        <begin position="81"/>
        <end position="111"/>
    </location>
</feature>
<proteinExistence type="predicted"/>
<feature type="domain" description="EF-hand" evidence="3">
    <location>
        <begin position="8"/>
        <end position="43"/>
    </location>
</feature>
<feature type="domain" description="EF-hand" evidence="3">
    <location>
        <begin position="45"/>
        <end position="80"/>
    </location>
</feature>
<dbReference type="InterPro" id="IPR002048">
    <property type="entry name" value="EF_hand_dom"/>
</dbReference>
<dbReference type="InterPro" id="IPR018247">
    <property type="entry name" value="EF_Hand_1_Ca_BS"/>
</dbReference>
<keyword evidence="1" id="KW-0677">Repeat</keyword>
<evidence type="ECO:0000313" key="4">
    <source>
        <dbReference type="EMBL" id="KAJ8309336.1"/>
    </source>
</evidence>